<comment type="caution">
    <text evidence="1">The sequence shown here is derived from an EMBL/GenBank/DDBJ whole genome shotgun (WGS) entry which is preliminary data.</text>
</comment>
<dbReference type="Proteomes" id="UP001500393">
    <property type="component" value="Unassembled WGS sequence"/>
</dbReference>
<protein>
    <submittedName>
        <fullName evidence="1">Uncharacterized protein</fullName>
    </submittedName>
</protein>
<keyword evidence="2" id="KW-1185">Reference proteome</keyword>
<evidence type="ECO:0000313" key="1">
    <source>
        <dbReference type="EMBL" id="GAA1560875.1"/>
    </source>
</evidence>
<reference evidence="1 2" key="1">
    <citation type="journal article" date="2019" name="Int. J. Syst. Evol. Microbiol.">
        <title>The Global Catalogue of Microorganisms (GCM) 10K type strain sequencing project: providing services to taxonomists for standard genome sequencing and annotation.</title>
        <authorList>
            <consortium name="The Broad Institute Genomics Platform"/>
            <consortium name="The Broad Institute Genome Sequencing Center for Infectious Disease"/>
            <person name="Wu L."/>
            <person name="Ma J."/>
        </authorList>
    </citation>
    <scope>NUCLEOTIDE SEQUENCE [LARGE SCALE GENOMIC DNA]</scope>
    <source>
        <strain evidence="1 2">JCM 14969</strain>
    </source>
</reference>
<accession>A0ABN2CM47</accession>
<proteinExistence type="predicted"/>
<name>A0ABN2CM47_9ACTN</name>
<evidence type="ECO:0000313" key="2">
    <source>
        <dbReference type="Proteomes" id="UP001500393"/>
    </source>
</evidence>
<sequence length="61" mass="6848">MTQYCEVLAPAHAVTGRDESEPRLQRAEVATVTFRILPDLPFTAGFRYLWVLGSVDHQEAS</sequence>
<dbReference type="EMBL" id="BAAAOS010000009">
    <property type="protein sequence ID" value="GAA1560875.1"/>
    <property type="molecule type" value="Genomic_DNA"/>
</dbReference>
<organism evidence="1 2">
    <name type="scientific">Kribbella sancticallisti</name>
    <dbReference type="NCBI Taxonomy" id="460087"/>
    <lineage>
        <taxon>Bacteria</taxon>
        <taxon>Bacillati</taxon>
        <taxon>Actinomycetota</taxon>
        <taxon>Actinomycetes</taxon>
        <taxon>Propionibacteriales</taxon>
        <taxon>Kribbellaceae</taxon>
        <taxon>Kribbella</taxon>
    </lineage>
</organism>
<gene>
    <name evidence="1" type="ORF">GCM10009789_12690</name>
</gene>